<reference evidence="1" key="1">
    <citation type="journal article" date="2014" name="Int. J. Syst. Evol. Microbiol.">
        <title>Complete genome sequence of Corynebacterium casei LMG S-19264T (=DSM 44701T), isolated from a smear-ripened cheese.</title>
        <authorList>
            <consortium name="US DOE Joint Genome Institute (JGI-PGF)"/>
            <person name="Walter F."/>
            <person name="Albersmeier A."/>
            <person name="Kalinowski J."/>
            <person name="Ruckert C."/>
        </authorList>
    </citation>
    <scope>NUCLEOTIDE SEQUENCE</scope>
    <source>
        <strain evidence="1">JCM 3131</strain>
    </source>
</reference>
<dbReference type="AlphaFoldDB" id="A0A918BK35"/>
<gene>
    <name evidence="1" type="ORF">GCM10010145_46790</name>
</gene>
<evidence type="ECO:0000313" key="2">
    <source>
        <dbReference type="Proteomes" id="UP000620156"/>
    </source>
</evidence>
<proteinExistence type="predicted"/>
<organism evidence="1 2">
    <name type="scientific">Streptomyces ruber</name>
    <dbReference type="NCBI Taxonomy" id="83378"/>
    <lineage>
        <taxon>Bacteria</taxon>
        <taxon>Bacillati</taxon>
        <taxon>Actinomycetota</taxon>
        <taxon>Actinomycetes</taxon>
        <taxon>Kitasatosporales</taxon>
        <taxon>Streptomycetaceae</taxon>
        <taxon>Streptomyces</taxon>
    </lineage>
</organism>
<keyword evidence="2" id="KW-1185">Reference proteome</keyword>
<sequence length="79" mass="8723">MFDLCSELVSIDGHGKNIVETTAYKLFKGFVAHKLANAEGGNRDIRGFQFLIVRYSGHDDSEEPLYSFVSPFIPAAQVG</sequence>
<evidence type="ECO:0000313" key="1">
    <source>
        <dbReference type="EMBL" id="GGQ71888.1"/>
    </source>
</evidence>
<protein>
    <submittedName>
        <fullName evidence="1">Uncharacterized protein</fullName>
    </submittedName>
</protein>
<reference evidence="1" key="2">
    <citation type="submission" date="2020-09" db="EMBL/GenBank/DDBJ databases">
        <authorList>
            <person name="Sun Q."/>
            <person name="Ohkuma M."/>
        </authorList>
    </citation>
    <scope>NUCLEOTIDE SEQUENCE</scope>
    <source>
        <strain evidence="1">JCM 3131</strain>
    </source>
</reference>
<dbReference type="Proteomes" id="UP000620156">
    <property type="component" value="Unassembled WGS sequence"/>
</dbReference>
<dbReference type="EMBL" id="BMQK01000012">
    <property type="protein sequence ID" value="GGQ71888.1"/>
    <property type="molecule type" value="Genomic_DNA"/>
</dbReference>
<comment type="caution">
    <text evidence="1">The sequence shown here is derived from an EMBL/GenBank/DDBJ whole genome shotgun (WGS) entry which is preliminary data.</text>
</comment>
<accession>A0A918BK35</accession>
<name>A0A918BK35_9ACTN</name>